<evidence type="ECO:0000313" key="2">
    <source>
        <dbReference type="EMBL" id="RGW42564.1"/>
    </source>
</evidence>
<protein>
    <recommendedName>
        <fullName evidence="1">Phosphoribosyltransferase domain-containing protein</fullName>
    </recommendedName>
</protein>
<dbReference type="SUPFAM" id="SSF53271">
    <property type="entry name" value="PRTase-like"/>
    <property type="match status" value="1"/>
</dbReference>
<dbReference type="Gene3D" id="3.40.50.2020">
    <property type="match status" value="1"/>
</dbReference>
<accession>A0AAE8A6G5</accession>
<organism evidence="2 3">
    <name type="scientific">Phocaeicola vulgatus</name>
    <name type="common">Bacteroides vulgatus</name>
    <dbReference type="NCBI Taxonomy" id="821"/>
    <lineage>
        <taxon>Bacteria</taxon>
        <taxon>Pseudomonadati</taxon>
        <taxon>Bacteroidota</taxon>
        <taxon>Bacteroidia</taxon>
        <taxon>Bacteroidales</taxon>
        <taxon>Bacteroidaceae</taxon>
        <taxon>Phocaeicola</taxon>
    </lineage>
</organism>
<dbReference type="CDD" id="cd06223">
    <property type="entry name" value="PRTases_typeI"/>
    <property type="match status" value="1"/>
</dbReference>
<reference evidence="2 3" key="1">
    <citation type="submission" date="2018-08" db="EMBL/GenBank/DDBJ databases">
        <title>A genome reference for cultivated species of the human gut microbiota.</title>
        <authorList>
            <person name="Zou Y."/>
            <person name="Xue W."/>
            <person name="Luo G."/>
        </authorList>
    </citation>
    <scope>NUCLEOTIDE SEQUENCE [LARGE SCALE GENOMIC DNA]</scope>
    <source>
        <strain evidence="2 3">AF12-25</strain>
    </source>
</reference>
<dbReference type="RefSeq" id="WP_117754364.1">
    <property type="nucleotide sequence ID" value="NZ_CAJTAS010000058.1"/>
</dbReference>
<dbReference type="InterPro" id="IPR029057">
    <property type="entry name" value="PRTase-like"/>
</dbReference>
<dbReference type="AlphaFoldDB" id="A0AAE8A6G5"/>
<evidence type="ECO:0000259" key="1">
    <source>
        <dbReference type="Pfam" id="PF00156"/>
    </source>
</evidence>
<proteinExistence type="predicted"/>
<dbReference type="InterPro" id="IPR000836">
    <property type="entry name" value="PRTase_dom"/>
</dbReference>
<dbReference type="Proteomes" id="UP000285469">
    <property type="component" value="Unassembled WGS sequence"/>
</dbReference>
<gene>
    <name evidence="2" type="ORF">DWV70_22455</name>
</gene>
<feature type="domain" description="Phosphoribosyltransferase" evidence="1">
    <location>
        <begin position="115"/>
        <end position="195"/>
    </location>
</feature>
<sequence>MYTLKYDKKIKEFRHRDSYLVRMKKERSMAFKECKYYVIHDYYPLSGIGNDVDINIKTVRNFIYDFKDGHKAIIEYAANIIVESIKKEGVNLENTCLMIIPASKPEKTNKRFEYFCKIVAKALNIENGFNYLSAIEHEETKGTSNKNVIPYLILNSEQYKGKNVLLFDDVITSGGSFKQVAAKLLETGAKSVIGIFLAKTTRE</sequence>
<dbReference type="Pfam" id="PF00156">
    <property type="entry name" value="Pribosyltran"/>
    <property type="match status" value="1"/>
</dbReference>
<name>A0AAE8A6G5_PHOVU</name>
<dbReference type="EMBL" id="QSAI01000083">
    <property type="protein sequence ID" value="RGW42564.1"/>
    <property type="molecule type" value="Genomic_DNA"/>
</dbReference>
<evidence type="ECO:0000313" key="3">
    <source>
        <dbReference type="Proteomes" id="UP000285469"/>
    </source>
</evidence>
<comment type="caution">
    <text evidence="2">The sequence shown here is derived from an EMBL/GenBank/DDBJ whole genome shotgun (WGS) entry which is preliminary data.</text>
</comment>